<dbReference type="InterPro" id="IPR002110">
    <property type="entry name" value="Ankyrin_rpt"/>
</dbReference>
<keyword evidence="2 7" id="KW-0812">Transmembrane</keyword>
<dbReference type="PANTHER" id="PTHR24186">
    <property type="entry name" value="PROTEIN PHOSPHATASE 1 REGULATORY SUBUNIT"/>
    <property type="match status" value="1"/>
</dbReference>
<evidence type="ECO:0000259" key="8">
    <source>
        <dbReference type="Pfam" id="PF13962"/>
    </source>
</evidence>
<evidence type="ECO:0000256" key="4">
    <source>
        <dbReference type="ARBA" id="ARBA00022989"/>
    </source>
</evidence>
<dbReference type="InterPro" id="IPR026961">
    <property type="entry name" value="PGG_dom"/>
</dbReference>
<dbReference type="SUPFAM" id="SSF48403">
    <property type="entry name" value="Ankyrin repeat"/>
    <property type="match status" value="1"/>
</dbReference>
<dbReference type="PANTHER" id="PTHR24186:SF53">
    <property type="entry name" value="PGG DOMAIN-CONTAINING PROTEIN"/>
    <property type="match status" value="1"/>
</dbReference>
<dbReference type="Pfam" id="PF12796">
    <property type="entry name" value="Ank_2"/>
    <property type="match status" value="2"/>
</dbReference>
<evidence type="ECO:0000256" key="1">
    <source>
        <dbReference type="ARBA" id="ARBA00004141"/>
    </source>
</evidence>
<evidence type="ECO:0000256" key="2">
    <source>
        <dbReference type="ARBA" id="ARBA00022692"/>
    </source>
</evidence>
<evidence type="ECO:0000256" key="6">
    <source>
        <dbReference type="ARBA" id="ARBA00023136"/>
    </source>
</evidence>
<dbReference type="InterPro" id="IPR036770">
    <property type="entry name" value="Ankyrin_rpt-contain_sf"/>
</dbReference>
<keyword evidence="10" id="KW-1185">Reference proteome</keyword>
<dbReference type="EMBL" id="JAAGAX010000004">
    <property type="protein sequence ID" value="KAF2317628.1"/>
    <property type="molecule type" value="Genomic_DNA"/>
</dbReference>
<comment type="subcellular location">
    <subcellularLocation>
        <location evidence="1">Membrane</location>
        <topology evidence="1">Multi-pass membrane protein</topology>
    </subcellularLocation>
</comment>
<comment type="caution">
    <text evidence="9">The sequence shown here is derived from an EMBL/GenBank/DDBJ whole genome shotgun (WGS) entry which is preliminary data.</text>
</comment>
<dbReference type="Gene3D" id="1.25.40.20">
    <property type="entry name" value="Ankyrin repeat-containing domain"/>
    <property type="match status" value="2"/>
</dbReference>
<sequence length="432" mass="48890">MKNRNGEAALHEAARNEKSLDVVKAILSNEDPVYSYSANNYWETPLYLAAQNGCEKIVLELLNRSNSQSPEYGGPMVKRHYMWQQCTAATPKVHVYQEDVLDIKNYDFGFVDCYPCMIDALLDKWSSLAKQTDDKGWTPLHYAVYKCRTRAVQKLLDKDKSTAYIADKDRKRTALHIAACRDFKDGVEMIISKCPGCCELTDIRGWNVLHYAVIGKSDEVLKALLQHSSLIYLLNGKDAKENTPVHLYNAYHSDSPSFIEGDSNMFFFWKKLHKEIQIAGHSSSKKNENLEWMKGVGNGPIGEIQKEKRGKRTENKILQLEKVKDSHLVAAALIATVTFAAAFTLPGGYVSDEKDMGKAGTPILSKNSAFKAFMISDTIALVLSTCSVFIHFMLVIIGYQERCYWLIRFAFSFLFYAMVAMMVSLRPALMQF</sequence>
<dbReference type="AlphaFoldDB" id="A0A6A6MYV1"/>
<dbReference type="Proteomes" id="UP000467840">
    <property type="component" value="Chromosome 6"/>
</dbReference>
<keyword evidence="5" id="KW-0040">ANK repeat</keyword>
<gene>
    <name evidence="9" type="ORF">GH714_025851</name>
</gene>
<evidence type="ECO:0000256" key="7">
    <source>
        <dbReference type="SAM" id="Phobius"/>
    </source>
</evidence>
<feature type="transmembrane region" description="Helical" evidence="7">
    <location>
        <begin position="405"/>
        <end position="425"/>
    </location>
</feature>
<name>A0A6A6MYV1_HEVBR</name>
<keyword evidence="3" id="KW-0677">Repeat</keyword>
<reference evidence="9 10" key="1">
    <citation type="journal article" date="2020" name="Mol. Plant">
        <title>The Chromosome-Based Rubber Tree Genome Provides New Insights into Spurge Genome Evolution and Rubber Biosynthesis.</title>
        <authorList>
            <person name="Liu J."/>
            <person name="Shi C."/>
            <person name="Shi C.C."/>
            <person name="Li W."/>
            <person name="Zhang Q.J."/>
            <person name="Zhang Y."/>
            <person name="Li K."/>
            <person name="Lu H.F."/>
            <person name="Shi C."/>
            <person name="Zhu S.T."/>
            <person name="Xiao Z.Y."/>
            <person name="Nan H."/>
            <person name="Yue Y."/>
            <person name="Zhu X.G."/>
            <person name="Wu Y."/>
            <person name="Hong X.N."/>
            <person name="Fan G.Y."/>
            <person name="Tong Y."/>
            <person name="Zhang D."/>
            <person name="Mao C.L."/>
            <person name="Liu Y.L."/>
            <person name="Hao S.J."/>
            <person name="Liu W.Q."/>
            <person name="Lv M.Q."/>
            <person name="Zhang H.B."/>
            <person name="Liu Y."/>
            <person name="Hu-Tang G.R."/>
            <person name="Wang J.P."/>
            <person name="Wang J.H."/>
            <person name="Sun Y.H."/>
            <person name="Ni S.B."/>
            <person name="Chen W.B."/>
            <person name="Zhang X.C."/>
            <person name="Jiao Y.N."/>
            <person name="Eichler E.E."/>
            <person name="Li G.H."/>
            <person name="Liu X."/>
            <person name="Gao L.Z."/>
        </authorList>
    </citation>
    <scope>NUCLEOTIDE SEQUENCE [LARGE SCALE GENOMIC DNA]</scope>
    <source>
        <strain evidence="10">cv. GT1</strain>
        <tissue evidence="9">Leaf</tissue>
    </source>
</reference>
<feature type="transmembrane region" description="Helical" evidence="7">
    <location>
        <begin position="372"/>
        <end position="399"/>
    </location>
</feature>
<dbReference type="SMART" id="SM00248">
    <property type="entry name" value="ANK"/>
    <property type="match status" value="5"/>
</dbReference>
<dbReference type="GO" id="GO:0005886">
    <property type="term" value="C:plasma membrane"/>
    <property type="evidence" value="ECO:0007669"/>
    <property type="project" value="TreeGrafter"/>
</dbReference>
<proteinExistence type="predicted"/>
<evidence type="ECO:0000313" key="9">
    <source>
        <dbReference type="EMBL" id="KAF2317628.1"/>
    </source>
</evidence>
<evidence type="ECO:0000313" key="10">
    <source>
        <dbReference type="Proteomes" id="UP000467840"/>
    </source>
</evidence>
<dbReference type="Pfam" id="PF13962">
    <property type="entry name" value="PGG"/>
    <property type="match status" value="1"/>
</dbReference>
<protein>
    <recommendedName>
        <fullName evidence="8">PGG domain-containing protein</fullName>
    </recommendedName>
</protein>
<keyword evidence="6 7" id="KW-0472">Membrane</keyword>
<organism evidence="9 10">
    <name type="scientific">Hevea brasiliensis</name>
    <name type="common">Para rubber tree</name>
    <name type="synonym">Siphonia brasiliensis</name>
    <dbReference type="NCBI Taxonomy" id="3981"/>
    <lineage>
        <taxon>Eukaryota</taxon>
        <taxon>Viridiplantae</taxon>
        <taxon>Streptophyta</taxon>
        <taxon>Embryophyta</taxon>
        <taxon>Tracheophyta</taxon>
        <taxon>Spermatophyta</taxon>
        <taxon>Magnoliopsida</taxon>
        <taxon>eudicotyledons</taxon>
        <taxon>Gunneridae</taxon>
        <taxon>Pentapetalae</taxon>
        <taxon>rosids</taxon>
        <taxon>fabids</taxon>
        <taxon>Malpighiales</taxon>
        <taxon>Euphorbiaceae</taxon>
        <taxon>Crotonoideae</taxon>
        <taxon>Micrandreae</taxon>
        <taxon>Hevea</taxon>
    </lineage>
</organism>
<evidence type="ECO:0000256" key="5">
    <source>
        <dbReference type="ARBA" id="ARBA00023043"/>
    </source>
</evidence>
<accession>A0A6A6MYV1</accession>
<evidence type="ECO:0000256" key="3">
    <source>
        <dbReference type="ARBA" id="ARBA00022737"/>
    </source>
</evidence>
<keyword evidence="4 7" id="KW-1133">Transmembrane helix</keyword>
<feature type="transmembrane region" description="Helical" evidence="7">
    <location>
        <begin position="328"/>
        <end position="351"/>
    </location>
</feature>
<feature type="domain" description="PGG" evidence="8">
    <location>
        <begin position="320"/>
        <end position="424"/>
    </location>
</feature>